<keyword evidence="5" id="KW-1185">Reference proteome</keyword>
<dbReference type="Proteomes" id="UP001595075">
    <property type="component" value="Unassembled WGS sequence"/>
</dbReference>
<evidence type="ECO:0000313" key="4">
    <source>
        <dbReference type="EMBL" id="KAL2061598.1"/>
    </source>
</evidence>
<evidence type="ECO:0008006" key="6">
    <source>
        <dbReference type="Google" id="ProtNLM"/>
    </source>
</evidence>
<organism evidence="4 5">
    <name type="scientific">Oculimacula yallundae</name>
    <dbReference type="NCBI Taxonomy" id="86028"/>
    <lineage>
        <taxon>Eukaryota</taxon>
        <taxon>Fungi</taxon>
        <taxon>Dikarya</taxon>
        <taxon>Ascomycota</taxon>
        <taxon>Pezizomycotina</taxon>
        <taxon>Leotiomycetes</taxon>
        <taxon>Helotiales</taxon>
        <taxon>Ploettnerulaceae</taxon>
        <taxon>Oculimacula</taxon>
    </lineage>
</organism>
<name>A0ABR4BXZ8_9HELO</name>
<proteinExistence type="predicted"/>
<keyword evidence="2" id="KW-0539">Nucleus</keyword>
<comment type="subcellular location">
    <subcellularLocation>
        <location evidence="1">Nucleus</location>
    </subcellularLocation>
</comment>
<dbReference type="EMBL" id="JAZHXI010000018">
    <property type="protein sequence ID" value="KAL2061598.1"/>
    <property type="molecule type" value="Genomic_DNA"/>
</dbReference>
<feature type="compositionally biased region" description="Low complexity" evidence="3">
    <location>
        <begin position="652"/>
        <end position="666"/>
    </location>
</feature>
<evidence type="ECO:0000313" key="5">
    <source>
        <dbReference type="Proteomes" id="UP001595075"/>
    </source>
</evidence>
<reference evidence="4 5" key="1">
    <citation type="journal article" date="2024" name="Commun. Biol.">
        <title>Comparative genomic analysis of thermophilic fungi reveals convergent evolutionary adaptations and gene losses.</title>
        <authorList>
            <person name="Steindorff A.S."/>
            <person name="Aguilar-Pontes M.V."/>
            <person name="Robinson A.J."/>
            <person name="Andreopoulos B."/>
            <person name="LaButti K."/>
            <person name="Kuo A."/>
            <person name="Mondo S."/>
            <person name="Riley R."/>
            <person name="Otillar R."/>
            <person name="Haridas S."/>
            <person name="Lipzen A."/>
            <person name="Grimwood J."/>
            <person name="Schmutz J."/>
            <person name="Clum A."/>
            <person name="Reid I.D."/>
            <person name="Moisan M.C."/>
            <person name="Butler G."/>
            <person name="Nguyen T.T.M."/>
            <person name="Dewar K."/>
            <person name="Conant G."/>
            <person name="Drula E."/>
            <person name="Henrissat B."/>
            <person name="Hansel C."/>
            <person name="Singer S."/>
            <person name="Hutchinson M.I."/>
            <person name="de Vries R.P."/>
            <person name="Natvig D.O."/>
            <person name="Powell A.J."/>
            <person name="Tsang A."/>
            <person name="Grigoriev I.V."/>
        </authorList>
    </citation>
    <scope>NUCLEOTIDE SEQUENCE [LARGE SCALE GENOMIC DNA]</scope>
    <source>
        <strain evidence="4 5">CBS 494.80</strain>
    </source>
</reference>
<comment type="caution">
    <text evidence="4">The sequence shown here is derived from an EMBL/GenBank/DDBJ whole genome shotgun (WGS) entry which is preliminary data.</text>
</comment>
<dbReference type="PANTHER" id="PTHR31001">
    <property type="entry name" value="UNCHARACTERIZED TRANSCRIPTIONAL REGULATORY PROTEIN"/>
    <property type="match status" value="1"/>
</dbReference>
<evidence type="ECO:0000256" key="2">
    <source>
        <dbReference type="ARBA" id="ARBA00023242"/>
    </source>
</evidence>
<evidence type="ECO:0000256" key="1">
    <source>
        <dbReference type="ARBA" id="ARBA00004123"/>
    </source>
</evidence>
<feature type="region of interest" description="Disordered" evidence="3">
    <location>
        <begin position="633"/>
        <end position="668"/>
    </location>
</feature>
<accession>A0ABR4BXZ8</accession>
<evidence type="ECO:0000256" key="3">
    <source>
        <dbReference type="SAM" id="MobiDB-lite"/>
    </source>
</evidence>
<protein>
    <recommendedName>
        <fullName evidence="6">Transcription factor domain-containing protein</fullName>
    </recommendedName>
</protein>
<dbReference type="PANTHER" id="PTHR31001:SF40">
    <property type="entry name" value="ZN(II)2CYS6 TRANSCRIPTION FACTOR (EUROFUNG)"/>
    <property type="match status" value="1"/>
</dbReference>
<dbReference type="CDD" id="cd12148">
    <property type="entry name" value="fungal_TF_MHR"/>
    <property type="match status" value="1"/>
</dbReference>
<gene>
    <name evidence="4" type="ORF">VTL71DRAFT_6975</name>
</gene>
<sequence>MASHKLVNHAERQKFAVTMELRHVRDVSFISPPENPGEQDYASHRALRISSSASTLRSSPFTSYENALQKDSFHSESPSHGATRFSAVFSENQHTFGSTTGDEAEDSRLKDTFASPEDPSTDIDTSQRELAIKTLLDFPTFRTCEILLGNLESFHDVWISHTILRQCFNQLWRDFGHCLRDDRSRETVLELADELFENSKHPIPSPAQDESSYPTWVNWFSGPQLRWESIGILFTWAGMSFKHEQDWDQIFQLPEQEGRNRNTSAEKMRIGAKACLQLSQDFSEINEVLIVLINNHSKLHSHIISDDSDRLQMNFGATGSAIITAGLHRQPFNRGEVTPLSQFRATLGTSFYHLDKVDSLFLGRPPILDQKYCSIPQPLDLADEDLYGGAERLAAAVKRLDANGWNTNKHISGVTCLRAASLLSPIREEIIRLSLSINVQYTKPQIDALIVQLEHIVASHPEHIRYSSRGKGSGSGQKRSPHEIYLIIRIQLDVLQCAFLLQRLLVSRGLSNGQDLFDVAQEKIAVVLSIWSDPELRAYSFAFDFIILAYGIPSAGILCLELLRASNLAPPMPASEALPHPTPVQLSRSEVIQTLTLFIAFLDYIRPTDNNFQLCGKFKKVVKRIIDTAIDAPRPCLTGPQPGSRSFEDTQPQDVLQSQQQVPDLSTSELSQNSMDFVGDLDPAMIALDDLDWLNTVDWTQGDWLELSQQNFMGH</sequence>
<dbReference type="InterPro" id="IPR050613">
    <property type="entry name" value="Sec_Metabolite_Reg"/>
</dbReference>